<accession>A0A926JRD4</accession>
<sequence>MTARNKNIAAVAGFILALILCYVLAISNTIRTKEEYSALKAEEALFNNIPRQLSVLNEKNAYYDSLLRKFKIGGTSMQHNLLKAVNQNAEELKLKVIAFNEPHIFEKDGLQVHTYNLTVEGGFNDILAFVYRLEQQTGYGEVVNFYLEKKKNFRTGKEYLQAQLLIRNFD</sequence>
<keyword evidence="2" id="KW-1185">Reference proteome</keyword>
<dbReference type="Gene3D" id="3.30.70.60">
    <property type="match status" value="1"/>
</dbReference>
<evidence type="ECO:0000313" key="1">
    <source>
        <dbReference type="EMBL" id="MBC9795846.1"/>
    </source>
</evidence>
<gene>
    <name evidence="1" type="ORF">IBL28_07705</name>
</gene>
<dbReference type="Proteomes" id="UP000653730">
    <property type="component" value="Unassembled WGS sequence"/>
</dbReference>
<proteinExistence type="predicted"/>
<reference evidence="1 2" key="1">
    <citation type="submission" date="2020-09" db="EMBL/GenBank/DDBJ databases">
        <title>Sinomicrobium weinanense sp. nov., a halophilic bacteria isolated from saline-alkali soil.</title>
        <authorList>
            <person name="Wu P."/>
            <person name="Ren H."/>
            <person name="Mei Y."/>
            <person name="Liang Y."/>
            <person name="Chen Z."/>
        </authorList>
    </citation>
    <scope>NUCLEOTIDE SEQUENCE [LARGE SCALE GENOMIC DNA]</scope>
    <source>
        <strain evidence="1 2">FJxs</strain>
    </source>
</reference>
<comment type="caution">
    <text evidence="1">The sequence shown here is derived from an EMBL/GenBank/DDBJ whole genome shotgun (WGS) entry which is preliminary data.</text>
</comment>
<evidence type="ECO:0000313" key="2">
    <source>
        <dbReference type="Proteomes" id="UP000653730"/>
    </source>
</evidence>
<dbReference type="EMBL" id="JACVDC010000016">
    <property type="protein sequence ID" value="MBC9795846.1"/>
    <property type="molecule type" value="Genomic_DNA"/>
</dbReference>
<dbReference type="InterPro" id="IPR014717">
    <property type="entry name" value="Transl_elong_EF1B/ribsomal_bS6"/>
</dbReference>
<dbReference type="RefSeq" id="WP_187964997.1">
    <property type="nucleotide sequence ID" value="NZ_JACVDC010000016.1"/>
</dbReference>
<organism evidence="1 2">
    <name type="scientific">Sinomicrobium weinanense</name>
    <dbReference type="NCBI Taxonomy" id="2842200"/>
    <lineage>
        <taxon>Bacteria</taxon>
        <taxon>Pseudomonadati</taxon>
        <taxon>Bacteroidota</taxon>
        <taxon>Flavobacteriia</taxon>
        <taxon>Flavobacteriales</taxon>
        <taxon>Flavobacteriaceae</taxon>
        <taxon>Sinomicrobium</taxon>
    </lineage>
</organism>
<protein>
    <recommendedName>
        <fullName evidence="3">General secretion pathway protein</fullName>
    </recommendedName>
</protein>
<evidence type="ECO:0008006" key="3">
    <source>
        <dbReference type="Google" id="ProtNLM"/>
    </source>
</evidence>
<name>A0A926JRD4_9FLAO</name>
<dbReference type="AlphaFoldDB" id="A0A926JRD4"/>